<keyword evidence="7 12" id="KW-1133">Transmembrane helix</keyword>
<keyword evidence="9 12" id="KW-0472">Membrane</keyword>
<comment type="similarity">
    <text evidence="12">Belongs to the UbiA prenyltransferase family. DGGGP synthase subfamily.</text>
</comment>
<dbReference type="Gene3D" id="1.10.357.140">
    <property type="entry name" value="UbiA prenyltransferase"/>
    <property type="match status" value="1"/>
</dbReference>
<keyword evidence="6 12" id="KW-0460">Magnesium</keyword>
<sequence>MNAFLEIIRPKNAVMGVIAVFIVQIVVAVFTYQIFIAALVVFLIMGAGNALNDYFDCKIDAVNKPERPIPSGRMSKNTAAIYSAVLFVVGVVLADYMGPLAGIIAASSSILLILYAYKLKKMSLVGNASIALLTGLCFIFAGVVVGNINVSVAMAFYAFLMTLAREMVKDIEDVEGDKMEGATTFPIVHGKKLAGHVAAYIMIFASLTSPILYFMGFLTVLYIPVLLIAIIIFLNSAYSILKDQSLENTKMISKKLKIGMAVTFLAFTLGSPFLTSWIIVQVI</sequence>
<evidence type="ECO:0000256" key="4">
    <source>
        <dbReference type="ARBA" id="ARBA00022679"/>
    </source>
</evidence>
<keyword evidence="14" id="KW-1185">Reference proteome</keyword>
<organism evidence="13 14">
    <name type="scientific">Methanobacterium paludis (strain DSM 25820 / JCM 18151 / SWAN1)</name>
    <dbReference type="NCBI Taxonomy" id="868131"/>
    <lineage>
        <taxon>Archaea</taxon>
        <taxon>Methanobacteriati</taxon>
        <taxon>Methanobacteriota</taxon>
        <taxon>Methanomada group</taxon>
        <taxon>Methanobacteria</taxon>
        <taxon>Methanobacteriales</taxon>
        <taxon>Methanobacteriaceae</taxon>
        <taxon>Methanobacterium</taxon>
    </lineage>
</organism>
<dbReference type="PANTHER" id="PTHR42723:SF1">
    <property type="entry name" value="CHLOROPHYLL SYNTHASE, CHLOROPLASTIC"/>
    <property type="match status" value="1"/>
</dbReference>
<evidence type="ECO:0000256" key="12">
    <source>
        <dbReference type="HAMAP-Rule" id="MF_01286"/>
    </source>
</evidence>
<dbReference type="InterPro" id="IPR023547">
    <property type="entry name" value="DGGGP_synth"/>
</dbReference>
<dbReference type="GO" id="GO:0000287">
    <property type="term" value="F:magnesium ion binding"/>
    <property type="evidence" value="ECO:0007669"/>
    <property type="project" value="UniProtKB-UniRule"/>
</dbReference>
<protein>
    <recommendedName>
        <fullName evidence="12">Digeranylgeranylglyceryl phosphate synthase</fullName>
        <shortName evidence="12">DGGGP synthase</shortName>
        <shortName evidence="12">DGGGPS</shortName>
        <ecNumber evidence="12">2.5.1.42</ecNumber>
    </recommendedName>
    <alternativeName>
        <fullName evidence="12">(S)-2,3-di-O-geranylgeranylglyceryl phosphate synthase</fullName>
    </alternativeName>
    <alternativeName>
        <fullName evidence="12">Geranylgeranylglycerol-phosphate geranylgeranyltransferase</fullName>
    </alternativeName>
</protein>
<keyword evidence="8 12" id="KW-0443">Lipid metabolism</keyword>
<name>F6D5D8_METPW</name>
<comment type="function">
    <text evidence="12">Prenyltransferase that catalyzes the transfer of the geranylgeranyl moiety of geranylgeranyl diphosphate (GGPP) to the C2 hydroxyl of (S)-3-O-geranylgeranylglyceryl phosphate (GGGP). This reaction is the second ether-bond-formation step in the biosynthesis of archaeal membrane lipids.</text>
</comment>
<dbReference type="Gene3D" id="1.20.120.1780">
    <property type="entry name" value="UbiA prenyltransferase"/>
    <property type="match status" value="1"/>
</dbReference>
<evidence type="ECO:0000256" key="5">
    <source>
        <dbReference type="ARBA" id="ARBA00022692"/>
    </source>
</evidence>
<comment type="pathway">
    <text evidence="12">Membrane lipid metabolism; glycerophospholipid metabolism.</text>
</comment>
<keyword evidence="11 12" id="KW-1208">Phospholipid metabolism</keyword>
<keyword evidence="10 12" id="KW-0594">Phospholipid biosynthesis</keyword>
<feature type="transmembrane region" description="Helical" evidence="12">
    <location>
        <begin position="124"/>
        <end position="144"/>
    </location>
</feature>
<evidence type="ECO:0000256" key="11">
    <source>
        <dbReference type="ARBA" id="ARBA00023264"/>
    </source>
</evidence>
<keyword evidence="5 12" id="KW-0812">Transmembrane</keyword>
<evidence type="ECO:0000256" key="3">
    <source>
        <dbReference type="ARBA" id="ARBA00022516"/>
    </source>
</evidence>
<dbReference type="EC" id="2.5.1.42" evidence="12"/>
<keyword evidence="2 12" id="KW-1003">Cell membrane</keyword>
<dbReference type="EMBL" id="CP002772">
    <property type="protein sequence ID" value="AEG18879.1"/>
    <property type="molecule type" value="Genomic_DNA"/>
</dbReference>
<dbReference type="KEGG" id="mew:MSWAN_1868"/>
<keyword evidence="3 12" id="KW-0444">Lipid biosynthesis</keyword>
<comment type="catalytic activity">
    <reaction evidence="12">
        <text>sn-3-O-(geranylgeranyl)glycerol 1-phosphate + (2E,6E,10E)-geranylgeranyl diphosphate = 2,3-bis-O-(geranylgeranyl)-sn-glycerol 1-phosphate + diphosphate</text>
        <dbReference type="Rhea" id="RHEA:18109"/>
        <dbReference type="ChEBI" id="CHEBI:33019"/>
        <dbReference type="ChEBI" id="CHEBI:57677"/>
        <dbReference type="ChEBI" id="CHEBI:58756"/>
        <dbReference type="ChEBI" id="CHEBI:58837"/>
        <dbReference type="EC" id="2.5.1.42"/>
    </reaction>
</comment>
<dbReference type="CDD" id="cd13961">
    <property type="entry name" value="PT_UbiA_DGGGPS"/>
    <property type="match status" value="1"/>
</dbReference>
<dbReference type="HAMAP" id="MF_01286">
    <property type="entry name" value="DGGGP_synth"/>
    <property type="match status" value="1"/>
</dbReference>
<evidence type="ECO:0000256" key="1">
    <source>
        <dbReference type="ARBA" id="ARBA00004651"/>
    </source>
</evidence>
<evidence type="ECO:0000256" key="6">
    <source>
        <dbReference type="ARBA" id="ARBA00022842"/>
    </source>
</evidence>
<dbReference type="GO" id="GO:0046474">
    <property type="term" value="P:glycerophospholipid biosynthetic process"/>
    <property type="evidence" value="ECO:0007669"/>
    <property type="project" value="UniProtKB-UniRule"/>
</dbReference>
<dbReference type="PANTHER" id="PTHR42723">
    <property type="entry name" value="CHLOROPHYLL SYNTHASE"/>
    <property type="match status" value="1"/>
</dbReference>
<proteinExistence type="inferred from homology"/>
<dbReference type="GO" id="GO:0047295">
    <property type="term" value="F:geranylgeranylglycerol-phosphate geranylgeranyltransferase activity"/>
    <property type="evidence" value="ECO:0007669"/>
    <property type="project" value="UniProtKB-UniRule"/>
</dbReference>
<evidence type="ECO:0000256" key="8">
    <source>
        <dbReference type="ARBA" id="ARBA00023098"/>
    </source>
</evidence>
<dbReference type="InterPro" id="IPR044878">
    <property type="entry name" value="UbiA_sf"/>
</dbReference>
<comment type="subcellular location">
    <subcellularLocation>
        <location evidence="1 12">Cell membrane</location>
        <topology evidence="1 12">Multi-pass membrane protein</topology>
    </subcellularLocation>
</comment>
<feature type="transmembrane region" description="Helical" evidence="12">
    <location>
        <begin position="261"/>
        <end position="280"/>
    </location>
</feature>
<feature type="transmembrane region" description="Helical" evidence="12">
    <location>
        <begin position="12"/>
        <end position="30"/>
    </location>
</feature>
<dbReference type="Proteomes" id="UP000009231">
    <property type="component" value="Chromosome"/>
</dbReference>
<keyword evidence="4 12" id="KW-0808">Transferase</keyword>
<accession>F6D5D8</accession>
<evidence type="ECO:0000313" key="13">
    <source>
        <dbReference type="EMBL" id="AEG18879.1"/>
    </source>
</evidence>
<gene>
    <name evidence="13" type="ordered locus">MSWAN_1868</name>
</gene>
<dbReference type="eggNOG" id="arCOG00476">
    <property type="taxonomic scope" value="Archaea"/>
</dbReference>
<dbReference type="GeneID" id="10669378"/>
<dbReference type="Pfam" id="PF01040">
    <property type="entry name" value="UbiA"/>
    <property type="match status" value="1"/>
</dbReference>
<evidence type="ECO:0000256" key="9">
    <source>
        <dbReference type="ARBA" id="ARBA00023136"/>
    </source>
</evidence>
<evidence type="ECO:0000313" key="14">
    <source>
        <dbReference type="Proteomes" id="UP000009231"/>
    </source>
</evidence>
<dbReference type="AlphaFoldDB" id="F6D5D8"/>
<dbReference type="HOGENOM" id="CLU_073311_1_1_2"/>
<dbReference type="InterPro" id="IPR000537">
    <property type="entry name" value="UbiA_prenyltransferase"/>
</dbReference>
<comment type="cofactor">
    <cofactor evidence="12">
        <name>Mg(2+)</name>
        <dbReference type="ChEBI" id="CHEBI:18420"/>
    </cofactor>
</comment>
<feature type="transmembrane region" description="Helical" evidence="12">
    <location>
        <begin position="36"/>
        <end position="55"/>
    </location>
</feature>
<feature type="transmembrane region" description="Helical" evidence="12">
    <location>
        <begin position="197"/>
        <end position="215"/>
    </location>
</feature>
<dbReference type="RefSeq" id="WP_013826378.1">
    <property type="nucleotide sequence ID" value="NC_015574.1"/>
</dbReference>
<feature type="transmembrane region" description="Helical" evidence="12">
    <location>
        <begin position="221"/>
        <end position="241"/>
    </location>
</feature>
<evidence type="ECO:0000256" key="2">
    <source>
        <dbReference type="ARBA" id="ARBA00022475"/>
    </source>
</evidence>
<feature type="transmembrane region" description="Helical" evidence="12">
    <location>
        <begin position="76"/>
        <end position="94"/>
    </location>
</feature>
<dbReference type="UniPathway" id="UPA00940"/>
<dbReference type="OrthoDB" id="11851at2157"/>
<dbReference type="InterPro" id="IPR050475">
    <property type="entry name" value="Prenyltransferase_related"/>
</dbReference>
<reference evidence="13 14" key="1">
    <citation type="journal article" date="2014" name="Int. J. Syst. Evol. Microbiol.">
        <title>Methanobacterium paludis sp. nov. and a novel strain of Methanobacterium lacus isolated from northern peatlands.</title>
        <authorList>
            <person name="Cadillo-Quiroz H."/>
            <person name="Brauer S.L."/>
            <person name="Goodson N."/>
            <person name="Yavitt J.B."/>
            <person name="Zinder S.H."/>
        </authorList>
    </citation>
    <scope>NUCLEOTIDE SEQUENCE [LARGE SCALE GENOMIC DNA]</scope>
    <source>
        <strain evidence="14">DSM 25820 / JCM 18151 / SWAN1</strain>
    </source>
</reference>
<dbReference type="STRING" id="868131.MSWAN_1868"/>
<evidence type="ECO:0000256" key="7">
    <source>
        <dbReference type="ARBA" id="ARBA00022989"/>
    </source>
</evidence>
<dbReference type="GO" id="GO:0005886">
    <property type="term" value="C:plasma membrane"/>
    <property type="evidence" value="ECO:0007669"/>
    <property type="project" value="UniProtKB-SubCell"/>
</dbReference>
<dbReference type="NCBIfam" id="NF009523">
    <property type="entry name" value="PRK12884.1"/>
    <property type="match status" value="1"/>
</dbReference>
<evidence type="ECO:0000256" key="10">
    <source>
        <dbReference type="ARBA" id="ARBA00023209"/>
    </source>
</evidence>